<protein>
    <submittedName>
        <fullName evidence="8">RNA polymerase sigma factor (Sigma-70 family)</fullName>
    </submittedName>
</protein>
<evidence type="ECO:0000259" key="6">
    <source>
        <dbReference type="Pfam" id="PF04542"/>
    </source>
</evidence>
<evidence type="ECO:0000256" key="2">
    <source>
        <dbReference type="ARBA" id="ARBA00023015"/>
    </source>
</evidence>
<keyword evidence="2" id="KW-0805">Transcription regulation</keyword>
<accession>A0A841BFZ8</accession>
<evidence type="ECO:0000256" key="5">
    <source>
        <dbReference type="ARBA" id="ARBA00023163"/>
    </source>
</evidence>
<dbReference type="PANTHER" id="PTHR43133:SF50">
    <property type="entry name" value="ECF RNA POLYMERASE SIGMA FACTOR SIGM"/>
    <property type="match status" value="1"/>
</dbReference>
<dbReference type="Pfam" id="PF08281">
    <property type="entry name" value="Sigma70_r4_2"/>
    <property type="match status" value="1"/>
</dbReference>
<keyword evidence="5" id="KW-0804">Transcription</keyword>
<reference evidence="8 9" key="1">
    <citation type="submission" date="2020-08" db="EMBL/GenBank/DDBJ databases">
        <title>Sequencing the genomes of 1000 actinobacteria strains.</title>
        <authorList>
            <person name="Klenk H.-P."/>
        </authorList>
    </citation>
    <scope>NUCLEOTIDE SEQUENCE [LARGE SCALE GENOMIC DNA]</scope>
    <source>
        <strain evidence="8 9">DSM 45362</strain>
    </source>
</reference>
<dbReference type="Proteomes" id="UP000587527">
    <property type="component" value="Unassembled WGS sequence"/>
</dbReference>
<evidence type="ECO:0000259" key="7">
    <source>
        <dbReference type="Pfam" id="PF08281"/>
    </source>
</evidence>
<dbReference type="InterPro" id="IPR039425">
    <property type="entry name" value="RNA_pol_sigma-70-like"/>
</dbReference>
<dbReference type="EMBL" id="JACHMN010000001">
    <property type="protein sequence ID" value="MBB5867214.1"/>
    <property type="molecule type" value="Genomic_DNA"/>
</dbReference>
<name>A0A841BFZ8_9ACTN</name>
<dbReference type="SUPFAM" id="SSF88946">
    <property type="entry name" value="Sigma2 domain of RNA polymerase sigma factors"/>
    <property type="match status" value="1"/>
</dbReference>
<dbReference type="InterPro" id="IPR036388">
    <property type="entry name" value="WH-like_DNA-bd_sf"/>
</dbReference>
<evidence type="ECO:0000256" key="1">
    <source>
        <dbReference type="ARBA" id="ARBA00010641"/>
    </source>
</evidence>
<dbReference type="InterPro" id="IPR013325">
    <property type="entry name" value="RNA_pol_sigma_r2"/>
</dbReference>
<evidence type="ECO:0000256" key="3">
    <source>
        <dbReference type="ARBA" id="ARBA00023082"/>
    </source>
</evidence>
<organism evidence="8 9">
    <name type="scientific">Allocatelliglobosispora scoriae</name>
    <dbReference type="NCBI Taxonomy" id="643052"/>
    <lineage>
        <taxon>Bacteria</taxon>
        <taxon>Bacillati</taxon>
        <taxon>Actinomycetota</taxon>
        <taxon>Actinomycetes</taxon>
        <taxon>Micromonosporales</taxon>
        <taxon>Micromonosporaceae</taxon>
        <taxon>Allocatelliglobosispora</taxon>
    </lineage>
</organism>
<dbReference type="AlphaFoldDB" id="A0A841BFZ8"/>
<dbReference type="Pfam" id="PF04542">
    <property type="entry name" value="Sigma70_r2"/>
    <property type="match status" value="1"/>
</dbReference>
<dbReference type="Gene3D" id="1.10.1740.10">
    <property type="match status" value="1"/>
</dbReference>
<evidence type="ECO:0000256" key="4">
    <source>
        <dbReference type="ARBA" id="ARBA00023125"/>
    </source>
</evidence>
<feature type="domain" description="RNA polymerase sigma factor 70 region 4 type 2" evidence="7">
    <location>
        <begin position="103"/>
        <end position="149"/>
    </location>
</feature>
<dbReference type="Gene3D" id="1.10.10.10">
    <property type="entry name" value="Winged helix-like DNA-binding domain superfamily/Winged helix DNA-binding domain"/>
    <property type="match status" value="1"/>
</dbReference>
<keyword evidence="9" id="KW-1185">Reference proteome</keyword>
<dbReference type="GO" id="GO:0003677">
    <property type="term" value="F:DNA binding"/>
    <property type="evidence" value="ECO:0007669"/>
    <property type="project" value="UniProtKB-KW"/>
</dbReference>
<dbReference type="RefSeq" id="WP_184831674.1">
    <property type="nucleotide sequence ID" value="NZ_JACHMN010000001.1"/>
</dbReference>
<dbReference type="InterPro" id="IPR013324">
    <property type="entry name" value="RNA_pol_sigma_r3/r4-like"/>
</dbReference>
<keyword evidence="4" id="KW-0238">DNA-binding</keyword>
<dbReference type="PANTHER" id="PTHR43133">
    <property type="entry name" value="RNA POLYMERASE ECF-TYPE SIGMA FACTO"/>
    <property type="match status" value="1"/>
</dbReference>
<dbReference type="SUPFAM" id="SSF88659">
    <property type="entry name" value="Sigma3 and sigma4 domains of RNA polymerase sigma factors"/>
    <property type="match status" value="1"/>
</dbReference>
<dbReference type="GO" id="GO:0006352">
    <property type="term" value="P:DNA-templated transcription initiation"/>
    <property type="evidence" value="ECO:0007669"/>
    <property type="project" value="InterPro"/>
</dbReference>
<gene>
    <name evidence="8" type="ORF">F4553_000593</name>
</gene>
<evidence type="ECO:0000313" key="9">
    <source>
        <dbReference type="Proteomes" id="UP000587527"/>
    </source>
</evidence>
<feature type="domain" description="RNA polymerase sigma-70 region 2" evidence="6">
    <location>
        <begin position="20"/>
        <end position="80"/>
    </location>
</feature>
<dbReference type="NCBIfam" id="TIGR02937">
    <property type="entry name" value="sigma70-ECF"/>
    <property type="match status" value="1"/>
</dbReference>
<dbReference type="InterPro" id="IPR014284">
    <property type="entry name" value="RNA_pol_sigma-70_dom"/>
</dbReference>
<dbReference type="CDD" id="cd06171">
    <property type="entry name" value="Sigma70_r4"/>
    <property type="match status" value="1"/>
</dbReference>
<keyword evidence="3" id="KW-0731">Sigma factor</keyword>
<comment type="caution">
    <text evidence="8">The sequence shown here is derived from an EMBL/GenBank/DDBJ whole genome shotgun (WGS) entry which is preliminary data.</text>
</comment>
<proteinExistence type="inferred from homology"/>
<dbReference type="InterPro" id="IPR007627">
    <property type="entry name" value="RNA_pol_sigma70_r2"/>
</dbReference>
<dbReference type="InterPro" id="IPR013249">
    <property type="entry name" value="RNA_pol_sigma70_r4_t2"/>
</dbReference>
<sequence length="154" mass="17442">MTTDVDTADPPALEQVYREQRIALTRLGYLLTGSRDLAEDIVQAAFASAAPRWDSIDRPLPYLRRAVVNMARDAYRRRARERGSPAPEPVTHLPEVDEAWAHIRRLPDRQRAVVVLRYYEDLPLTEIAALLSRPAATVRSDLSRALKTLKKALT</sequence>
<dbReference type="GO" id="GO:0016987">
    <property type="term" value="F:sigma factor activity"/>
    <property type="evidence" value="ECO:0007669"/>
    <property type="project" value="UniProtKB-KW"/>
</dbReference>
<evidence type="ECO:0000313" key="8">
    <source>
        <dbReference type="EMBL" id="MBB5867214.1"/>
    </source>
</evidence>
<comment type="similarity">
    <text evidence="1">Belongs to the sigma-70 factor family. ECF subfamily.</text>
</comment>